<dbReference type="AlphaFoldDB" id="L1JKX5"/>
<proteinExistence type="predicted"/>
<organism evidence="2">
    <name type="scientific">Guillardia theta (strain CCMP2712)</name>
    <name type="common">Cryptophyte</name>
    <dbReference type="NCBI Taxonomy" id="905079"/>
    <lineage>
        <taxon>Eukaryota</taxon>
        <taxon>Cryptophyceae</taxon>
        <taxon>Pyrenomonadales</taxon>
        <taxon>Geminigeraceae</taxon>
        <taxon>Guillardia</taxon>
    </lineage>
</organism>
<dbReference type="PaxDb" id="55529-EKX48779"/>
<accession>L1JKX5</accession>
<evidence type="ECO:0000313" key="4">
    <source>
        <dbReference type="Proteomes" id="UP000011087"/>
    </source>
</evidence>
<dbReference type="EnsemblProtists" id="EKX48779">
    <property type="protein sequence ID" value="EKX48779"/>
    <property type="gene ID" value="GUITHDRAFT_151684"/>
</dbReference>
<dbReference type="EMBL" id="JH992984">
    <property type="protein sequence ID" value="EKX48779.1"/>
    <property type="molecule type" value="Genomic_DNA"/>
</dbReference>
<sequence length="181" mass="18872">MVPCRVHVVAEGPELAGVSQLRVDGVDHVPRVGRRERGGRRSGEEEVGGSMTCVTNVQDEDGVDGDERESKLAEHSSCPHKLACCKEPDRAAGGLVLLRLSAVGGGGIAADGPPLEGAAALGGATEREVHSLQPLSLSVAEGRRGVGEKLDEGGEDVGEDEGSCSFQENVLQLVGLCRRER</sequence>
<evidence type="ECO:0000313" key="3">
    <source>
        <dbReference type="EnsemblProtists" id="EKX48779"/>
    </source>
</evidence>
<name>L1JKX5_GUITC</name>
<reference evidence="3" key="3">
    <citation type="submission" date="2015-06" db="UniProtKB">
        <authorList>
            <consortium name="EnsemblProtists"/>
        </authorList>
    </citation>
    <scope>IDENTIFICATION</scope>
</reference>
<dbReference type="RefSeq" id="XP_005835759.1">
    <property type="nucleotide sequence ID" value="XM_005835702.1"/>
</dbReference>
<feature type="compositionally biased region" description="Basic and acidic residues" evidence="1">
    <location>
        <begin position="143"/>
        <end position="152"/>
    </location>
</feature>
<dbReference type="HOGENOM" id="CLU_1491768_0_0_1"/>
<reference evidence="2 4" key="1">
    <citation type="journal article" date="2012" name="Nature">
        <title>Algal genomes reveal evolutionary mosaicism and the fate of nucleomorphs.</title>
        <authorList>
            <consortium name="DOE Joint Genome Institute"/>
            <person name="Curtis B.A."/>
            <person name="Tanifuji G."/>
            <person name="Burki F."/>
            <person name="Gruber A."/>
            <person name="Irimia M."/>
            <person name="Maruyama S."/>
            <person name="Arias M.C."/>
            <person name="Ball S.G."/>
            <person name="Gile G.H."/>
            <person name="Hirakawa Y."/>
            <person name="Hopkins J.F."/>
            <person name="Kuo A."/>
            <person name="Rensing S.A."/>
            <person name="Schmutz J."/>
            <person name="Symeonidi A."/>
            <person name="Elias M."/>
            <person name="Eveleigh R.J."/>
            <person name="Herman E.K."/>
            <person name="Klute M.J."/>
            <person name="Nakayama T."/>
            <person name="Obornik M."/>
            <person name="Reyes-Prieto A."/>
            <person name="Armbrust E.V."/>
            <person name="Aves S.J."/>
            <person name="Beiko R.G."/>
            <person name="Coutinho P."/>
            <person name="Dacks J.B."/>
            <person name="Durnford D.G."/>
            <person name="Fast N.M."/>
            <person name="Green B.R."/>
            <person name="Grisdale C.J."/>
            <person name="Hempel F."/>
            <person name="Henrissat B."/>
            <person name="Hoppner M.P."/>
            <person name="Ishida K."/>
            <person name="Kim E."/>
            <person name="Koreny L."/>
            <person name="Kroth P.G."/>
            <person name="Liu Y."/>
            <person name="Malik S.B."/>
            <person name="Maier U.G."/>
            <person name="McRose D."/>
            <person name="Mock T."/>
            <person name="Neilson J.A."/>
            <person name="Onodera N.T."/>
            <person name="Poole A.M."/>
            <person name="Pritham E.J."/>
            <person name="Richards T.A."/>
            <person name="Rocap G."/>
            <person name="Roy S.W."/>
            <person name="Sarai C."/>
            <person name="Schaack S."/>
            <person name="Shirato S."/>
            <person name="Slamovits C.H."/>
            <person name="Spencer D.F."/>
            <person name="Suzuki S."/>
            <person name="Worden A.Z."/>
            <person name="Zauner S."/>
            <person name="Barry K."/>
            <person name="Bell C."/>
            <person name="Bharti A.K."/>
            <person name="Crow J.A."/>
            <person name="Grimwood J."/>
            <person name="Kramer R."/>
            <person name="Lindquist E."/>
            <person name="Lucas S."/>
            <person name="Salamov A."/>
            <person name="McFadden G.I."/>
            <person name="Lane C.E."/>
            <person name="Keeling P.J."/>
            <person name="Gray M.W."/>
            <person name="Grigoriev I.V."/>
            <person name="Archibald J.M."/>
        </authorList>
    </citation>
    <scope>NUCLEOTIDE SEQUENCE</scope>
    <source>
        <strain evidence="2 4">CCMP2712</strain>
    </source>
</reference>
<feature type="compositionally biased region" description="Acidic residues" evidence="1">
    <location>
        <begin position="153"/>
        <end position="162"/>
    </location>
</feature>
<dbReference type="GeneID" id="17305455"/>
<evidence type="ECO:0000313" key="2">
    <source>
        <dbReference type="EMBL" id="EKX48779.1"/>
    </source>
</evidence>
<gene>
    <name evidence="2" type="ORF">GUITHDRAFT_151684</name>
</gene>
<feature type="region of interest" description="Disordered" evidence="1">
    <location>
        <begin position="143"/>
        <end position="163"/>
    </location>
</feature>
<dbReference type="Proteomes" id="UP000011087">
    <property type="component" value="Unassembled WGS sequence"/>
</dbReference>
<evidence type="ECO:0000256" key="1">
    <source>
        <dbReference type="SAM" id="MobiDB-lite"/>
    </source>
</evidence>
<dbReference type="KEGG" id="gtt:GUITHDRAFT_151684"/>
<reference evidence="4" key="2">
    <citation type="submission" date="2012-11" db="EMBL/GenBank/DDBJ databases">
        <authorList>
            <person name="Kuo A."/>
            <person name="Curtis B.A."/>
            <person name="Tanifuji G."/>
            <person name="Burki F."/>
            <person name="Gruber A."/>
            <person name="Irimia M."/>
            <person name="Maruyama S."/>
            <person name="Arias M.C."/>
            <person name="Ball S.G."/>
            <person name="Gile G.H."/>
            <person name="Hirakawa Y."/>
            <person name="Hopkins J.F."/>
            <person name="Rensing S.A."/>
            <person name="Schmutz J."/>
            <person name="Symeonidi A."/>
            <person name="Elias M."/>
            <person name="Eveleigh R.J."/>
            <person name="Herman E.K."/>
            <person name="Klute M.J."/>
            <person name="Nakayama T."/>
            <person name="Obornik M."/>
            <person name="Reyes-Prieto A."/>
            <person name="Armbrust E.V."/>
            <person name="Aves S.J."/>
            <person name="Beiko R.G."/>
            <person name="Coutinho P."/>
            <person name="Dacks J.B."/>
            <person name="Durnford D.G."/>
            <person name="Fast N.M."/>
            <person name="Green B.R."/>
            <person name="Grisdale C."/>
            <person name="Hempe F."/>
            <person name="Henrissat B."/>
            <person name="Hoppner M.P."/>
            <person name="Ishida K.-I."/>
            <person name="Kim E."/>
            <person name="Koreny L."/>
            <person name="Kroth P.G."/>
            <person name="Liu Y."/>
            <person name="Malik S.-B."/>
            <person name="Maier U.G."/>
            <person name="McRose D."/>
            <person name="Mock T."/>
            <person name="Neilson J.A."/>
            <person name="Onodera N.T."/>
            <person name="Poole A.M."/>
            <person name="Pritham E.J."/>
            <person name="Richards T.A."/>
            <person name="Rocap G."/>
            <person name="Roy S.W."/>
            <person name="Sarai C."/>
            <person name="Schaack S."/>
            <person name="Shirato S."/>
            <person name="Slamovits C.H."/>
            <person name="Spencer D.F."/>
            <person name="Suzuki S."/>
            <person name="Worden A.Z."/>
            <person name="Zauner S."/>
            <person name="Barry K."/>
            <person name="Bell C."/>
            <person name="Bharti A.K."/>
            <person name="Crow J.A."/>
            <person name="Grimwood J."/>
            <person name="Kramer R."/>
            <person name="Lindquist E."/>
            <person name="Lucas S."/>
            <person name="Salamov A."/>
            <person name="McFadden G.I."/>
            <person name="Lane C.E."/>
            <person name="Keeling P.J."/>
            <person name="Gray M.W."/>
            <person name="Grigoriev I.V."/>
            <person name="Archibald J.M."/>
        </authorList>
    </citation>
    <scope>NUCLEOTIDE SEQUENCE</scope>
    <source>
        <strain evidence="4">CCMP2712</strain>
    </source>
</reference>
<keyword evidence="4" id="KW-1185">Reference proteome</keyword>
<protein>
    <submittedName>
        <fullName evidence="2 3">Uncharacterized protein</fullName>
    </submittedName>
</protein>